<feature type="region of interest" description="Disordered" evidence="1">
    <location>
        <begin position="236"/>
        <end position="274"/>
    </location>
</feature>
<dbReference type="EMBL" id="DF933813">
    <property type="protein sequence ID" value="GAM35273.1"/>
    <property type="molecule type" value="Genomic_DNA"/>
</dbReference>
<feature type="compositionally biased region" description="Low complexity" evidence="1">
    <location>
        <begin position="243"/>
        <end position="252"/>
    </location>
</feature>
<organism evidence="2 3">
    <name type="scientific">Talaromyces pinophilus</name>
    <name type="common">Penicillium pinophilum</name>
    <dbReference type="NCBI Taxonomy" id="128442"/>
    <lineage>
        <taxon>Eukaryota</taxon>
        <taxon>Fungi</taxon>
        <taxon>Dikarya</taxon>
        <taxon>Ascomycota</taxon>
        <taxon>Pezizomycotina</taxon>
        <taxon>Eurotiomycetes</taxon>
        <taxon>Eurotiomycetidae</taxon>
        <taxon>Eurotiales</taxon>
        <taxon>Trichocomaceae</taxon>
        <taxon>Talaromyces</taxon>
        <taxon>Talaromyces sect. Talaromyces</taxon>
    </lineage>
</organism>
<evidence type="ECO:0000313" key="2">
    <source>
        <dbReference type="EMBL" id="GAM35273.1"/>
    </source>
</evidence>
<gene>
    <name evidence="2" type="ORF">TCE0_017r03476</name>
</gene>
<proteinExistence type="predicted"/>
<keyword evidence="3" id="KW-1185">Reference proteome</keyword>
<protein>
    <submittedName>
        <fullName evidence="2">Uncharacterized protein</fullName>
    </submittedName>
</protein>
<sequence length="641" mass="72330">MPRQATITPEDVDIRWPFRAGYPRLPRPPVWTSVILDEAEKPISDANFEQLRSRIDAILETYDIPCARRSHELAYRRSPTSMLLRVTVDCMYDKEASHSAMWKRAVTEIYAATQSMVEGDTEVGVELFDSDYMHSSHICAPPPAESQELSLNWERGYSYCEQILQLFESPSQMIQAMLPTGRCSAGKREYEWITVIYFSALNADDRAWDYIEQRIRSILPSHIGIEIRQRTRPLFCNDDGDSDSTQGSTIGDRCMRPPRPGCEISRQGDKESGTMGGYIVTEAHDTKGKTIYGVTNAHVALSGYEERTFKDPAGSEIVMQSPAEDFRETNKFKLCKIIPPLEKTVREHKVMIEALKAEHPIKDPTLVERLERNLRKNEKDLAPLKSDLHFIEQDPRIGSVHHARLGARNVGSTTSPNRAIVDIALVKMSCLAGKSPEEIFLKTNSVDPWIGRRKTCNFWEVDSLGEHNNPEKHINVVAKVSKSGTYSTGIVSAFKAHIFDGLRKNGVKTGEKLYAWTILSRRGYTKPRGPLDMLYNPDESVNTFTSLGDSGSYIMAAADWECGGHDNRVAMPSEKVKLLGGVDGREPFVVGLLFGAHTTDDVTYFMSMDMVKSEIESMTGEKMVWPQNRTEYLEKLEQGHF</sequence>
<accession>A0A6V8H355</accession>
<comment type="caution">
    <text evidence="2">The sequence shown here is derived from an EMBL/GenBank/DDBJ whole genome shotgun (WGS) entry which is preliminary data.</text>
</comment>
<reference evidence="3" key="1">
    <citation type="journal article" date="2015" name="Genome Announc.">
        <title>Draft genome sequence of Talaromyces cellulolyticus strain Y-94, a source of lignocellulosic biomass-degrading enzymes.</title>
        <authorList>
            <person name="Fujii T."/>
            <person name="Koike H."/>
            <person name="Sawayama S."/>
            <person name="Yano S."/>
            <person name="Inoue H."/>
        </authorList>
    </citation>
    <scope>NUCLEOTIDE SEQUENCE [LARGE SCALE GENOMIC DNA]</scope>
    <source>
        <strain evidence="3">Y-94</strain>
    </source>
</reference>
<evidence type="ECO:0000313" key="3">
    <source>
        <dbReference type="Proteomes" id="UP000053095"/>
    </source>
</evidence>
<name>A0A6V8H355_TALPI</name>
<evidence type="ECO:0000256" key="1">
    <source>
        <dbReference type="SAM" id="MobiDB-lite"/>
    </source>
</evidence>
<dbReference type="AlphaFoldDB" id="A0A6V8H355"/>
<dbReference type="Proteomes" id="UP000053095">
    <property type="component" value="Unassembled WGS sequence"/>
</dbReference>